<dbReference type="HOGENOM" id="CLU_2856045_0_0_1"/>
<dbReference type="AlphaFoldDB" id="U9U9X1"/>
<proteinExistence type="predicted"/>
<sequence>MFGNSRFCLEGQKMRFFGSSTRDFGVSFGLKKEISVFNFFSTWDFDGRSLKGEFPSAFDFGLECQ</sequence>
<accession>U9U9X1</accession>
<dbReference type="EMBL" id="KI280411">
    <property type="protein sequence ID" value="ESA17165.1"/>
    <property type="molecule type" value="Genomic_DNA"/>
</dbReference>
<gene>
    <name evidence="1" type="ORF">GLOINDRAFT_2386</name>
</gene>
<organism evidence="1">
    <name type="scientific">Rhizophagus irregularis (strain DAOM 181602 / DAOM 197198 / MUCL 43194)</name>
    <name type="common">Arbuscular mycorrhizal fungus</name>
    <name type="synonym">Glomus intraradices</name>
    <dbReference type="NCBI Taxonomy" id="747089"/>
    <lineage>
        <taxon>Eukaryota</taxon>
        <taxon>Fungi</taxon>
        <taxon>Fungi incertae sedis</taxon>
        <taxon>Mucoromycota</taxon>
        <taxon>Glomeromycotina</taxon>
        <taxon>Glomeromycetes</taxon>
        <taxon>Glomerales</taxon>
        <taxon>Glomeraceae</taxon>
        <taxon>Rhizophagus</taxon>
    </lineage>
</organism>
<reference evidence="1" key="1">
    <citation type="submission" date="2013-07" db="EMBL/GenBank/DDBJ databases">
        <title>The genome of an arbuscular mycorrhizal fungus provides insights into the evolution of the oldest plant symbiosis.</title>
        <authorList>
            <consortium name="DOE Joint Genome Institute"/>
            <person name="Tisserant E."/>
            <person name="Malbreil M."/>
            <person name="Kuo A."/>
            <person name="Kohler A."/>
            <person name="Symeonidi A."/>
            <person name="Balestrini R."/>
            <person name="Charron P."/>
            <person name="Duensing N."/>
            <person name="Frei-dit-Frey N."/>
            <person name="Gianinazzi-Pearson V."/>
            <person name="Gilbert B."/>
            <person name="Handa Y."/>
            <person name="Hijri M."/>
            <person name="Kaul R."/>
            <person name="Kawaguchi M."/>
            <person name="Krajinski F."/>
            <person name="Lammers P."/>
            <person name="Lapierre D."/>
            <person name="Masclaux F.G."/>
            <person name="Murat C."/>
            <person name="Morin E."/>
            <person name="Ndikumana S."/>
            <person name="Pagni M."/>
            <person name="Petitpierre D."/>
            <person name="Requena N."/>
            <person name="Rosikiewicz P."/>
            <person name="Riley R."/>
            <person name="Saito K."/>
            <person name="San Clemente H."/>
            <person name="Shapiro H."/>
            <person name="van Tuinen D."/>
            <person name="Becard G."/>
            <person name="Bonfante P."/>
            <person name="Paszkowski U."/>
            <person name="Shachar-Hill Y."/>
            <person name="Young J.P."/>
            <person name="Sanders I.R."/>
            <person name="Henrissat B."/>
            <person name="Rensing S.A."/>
            <person name="Grigoriev I.V."/>
            <person name="Corradi N."/>
            <person name="Roux C."/>
            <person name="Martin F."/>
        </authorList>
    </citation>
    <scope>NUCLEOTIDE SEQUENCE</scope>
    <source>
        <strain evidence="1">DAOM 197198</strain>
    </source>
</reference>
<evidence type="ECO:0000313" key="1">
    <source>
        <dbReference type="EMBL" id="ESA17165.1"/>
    </source>
</evidence>
<name>U9U9X1_RHIID</name>
<feature type="non-terminal residue" evidence="1">
    <location>
        <position position="65"/>
    </location>
</feature>
<protein>
    <submittedName>
        <fullName evidence="1">Uncharacterized protein</fullName>
    </submittedName>
</protein>